<comment type="caution">
    <text evidence="3">The sequence shown here is derived from an EMBL/GenBank/DDBJ whole genome shotgun (WGS) entry which is preliminary data.</text>
</comment>
<evidence type="ECO:0000256" key="1">
    <source>
        <dbReference type="SAM" id="MobiDB-lite"/>
    </source>
</evidence>
<dbReference type="EMBL" id="BAAAOP010000005">
    <property type="protein sequence ID" value="GAA2187895.1"/>
    <property type="molecule type" value="Genomic_DNA"/>
</dbReference>
<dbReference type="InterPro" id="IPR021421">
    <property type="entry name" value="DUF3071"/>
</dbReference>
<evidence type="ECO:0000313" key="3">
    <source>
        <dbReference type="EMBL" id="GAA2187895.1"/>
    </source>
</evidence>
<dbReference type="Proteomes" id="UP001501084">
    <property type="component" value="Unassembled WGS sequence"/>
</dbReference>
<dbReference type="RefSeq" id="WP_346057878.1">
    <property type="nucleotide sequence ID" value="NZ_BAAAOP010000005.1"/>
</dbReference>
<evidence type="ECO:0000313" key="4">
    <source>
        <dbReference type="Proteomes" id="UP001501084"/>
    </source>
</evidence>
<evidence type="ECO:0000259" key="2">
    <source>
        <dbReference type="Pfam" id="PF11268"/>
    </source>
</evidence>
<keyword evidence="4" id="KW-1185">Reference proteome</keyword>
<feature type="region of interest" description="Disordered" evidence="1">
    <location>
        <begin position="202"/>
        <end position="409"/>
    </location>
</feature>
<accession>A0ABP5MWL4</accession>
<feature type="domain" description="DUF3071" evidence="2">
    <location>
        <begin position="1"/>
        <end position="160"/>
    </location>
</feature>
<reference evidence="4" key="1">
    <citation type="journal article" date="2019" name="Int. J. Syst. Evol. Microbiol.">
        <title>The Global Catalogue of Microorganisms (GCM) 10K type strain sequencing project: providing services to taxonomists for standard genome sequencing and annotation.</title>
        <authorList>
            <consortium name="The Broad Institute Genomics Platform"/>
            <consortium name="The Broad Institute Genome Sequencing Center for Infectious Disease"/>
            <person name="Wu L."/>
            <person name="Ma J."/>
        </authorList>
    </citation>
    <scope>NUCLEOTIDE SEQUENCE [LARGE SCALE GENOMIC DNA]</scope>
    <source>
        <strain evidence="4">JCM 14919</strain>
    </source>
</reference>
<sequence length="409" mass="44562">MDELRFVRRDDRSLIVANDAGDEFRFVVDEAALSELRHLARRERQPGKVGPREIQSLIRAGKTRAQVASETGLDDADIERYEEPVLAERRYILERAHAVPVRTEANDDGDQRFGAVIAERLAALGSETSEWSSWRDEERGWMVSLEFASHDVGHRAVWTFDHRKSVLSPINPDAVNLSKQGDVGERLIPKLRAVDTAERSGRFDSGAFDAEGLPSDGDDEGRPEDEGARETSDEATSSPADPNVEFARRREIDQRAISSDAEAPADLSQTADLLDALRKRRGERDQGKRQEADPSPELQPQELDLAALGNSEADGGSGSGAAPDPARGERAHPTRTPEPGSDAPPAPRSIWSTAGVSGTPSRTVTPAPTPPESSAEAPEAERTTKKGRASIPSWDDILFGTRSDEDPAN</sequence>
<feature type="compositionally biased region" description="Polar residues" evidence="1">
    <location>
        <begin position="350"/>
        <end position="364"/>
    </location>
</feature>
<name>A0ABP5MWL4_9MICO</name>
<dbReference type="Pfam" id="PF11268">
    <property type="entry name" value="DUF3071"/>
    <property type="match status" value="1"/>
</dbReference>
<dbReference type="InterPro" id="IPR047682">
    <property type="entry name" value="SepH-like"/>
</dbReference>
<dbReference type="NCBIfam" id="NF040712">
    <property type="entry name" value="SepH"/>
    <property type="match status" value="1"/>
</dbReference>
<gene>
    <name evidence="3" type="primary">sepH</name>
    <name evidence="3" type="ORF">GCM10009786_14730</name>
</gene>
<proteinExistence type="predicted"/>
<organism evidence="3 4">
    <name type="scientific">Leucobacter alluvii</name>
    <dbReference type="NCBI Taxonomy" id="340321"/>
    <lineage>
        <taxon>Bacteria</taxon>
        <taxon>Bacillati</taxon>
        <taxon>Actinomycetota</taxon>
        <taxon>Actinomycetes</taxon>
        <taxon>Micrococcales</taxon>
        <taxon>Microbacteriaceae</taxon>
        <taxon>Leucobacter</taxon>
    </lineage>
</organism>
<protein>
    <submittedName>
        <fullName evidence="3">Septation protein SepH</fullName>
    </submittedName>
</protein>
<feature type="compositionally biased region" description="Basic and acidic residues" evidence="1">
    <location>
        <begin position="282"/>
        <end position="292"/>
    </location>
</feature>